<proteinExistence type="predicted"/>
<dbReference type="InterPro" id="IPR020846">
    <property type="entry name" value="MFS_dom"/>
</dbReference>
<dbReference type="OrthoDB" id="4365673at2"/>
<feature type="transmembrane region" description="Helical" evidence="5">
    <location>
        <begin position="378"/>
        <end position="401"/>
    </location>
</feature>
<dbReference type="PANTHER" id="PTHR42718:SF39">
    <property type="entry name" value="ACTINORHODIN TRANSPORTER-RELATED"/>
    <property type="match status" value="1"/>
</dbReference>
<reference evidence="7 8" key="1">
    <citation type="submission" date="2018-11" db="EMBL/GenBank/DDBJ databases">
        <title>Trebonia kvetii gen.nov., sp.nov., a novel acidophilic actinobacterium, and proposal of the new actinobacterial family Treboniaceae fam. nov.</title>
        <authorList>
            <person name="Rapoport D."/>
            <person name="Sagova-Mareckova M."/>
            <person name="Sedlacek I."/>
            <person name="Provaznik J."/>
            <person name="Kralova S."/>
            <person name="Pavlinic D."/>
            <person name="Benes V."/>
            <person name="Kopecky J."/>
        </authorList>
    </citation>
    <scope>NUCLEOTIDE SEQUENCE [LARGE SCALE GENOMIC DNA]</scope>
    <source>
        <strain evidence="7 8">15Tr583</strain>
    </source>
</reference>
<keyword evidence="8" id="KW-1185">Reference proteome</keyword>
<sequence>MTELRDRPALASTGREGRAARAVPPAVALAIVLTGQIMAVLDTNIVNVAVPAMHATLGASGAGLQLIVAGYTIAYAVLLVTGARLGDILGHRRVYLAGVALFTLASLGCGLAPSTGALVALRFLQGAGAAVMIPQVLSLIQRSYTAPGPRARAMSLYATVISGGAVLGQVLGGVLVSADLFGSSWRPVFLVNVPIGLLVLAAGRLLPAGRFDGIRTLDLPGLAVLTPVVLAFVLPLVLGQPLGWPAWGWVLLVASVAGFALLGVVEHRVGARGGQPILPRSLLGLPGMVAGLAGLFASLAVFGGWLFGLALELQDGLGDSPLRAGLTFVPCGVAFALVSLNWRRLPARYHGNLPMAGFVVNGIGLLWAGLLLRDGGTGGVWLYVALAVAGGGMAGAFGALMGRVLSRVPVASAADASGVVVTVNQLGIVVGIAAFGSLYLNLAGRLPAGAVAARPGGFAVSSGHAYLAVSVALSALALTGAALALAHHRIATAAAASAAPAAPLASTASPAPR</sequence>
<comment type="caution">
    <text evidence="7">The sequence shown here is derived from an EMBL/GenBank/DDBJ whole genome shotgun (WGS) entry which is preliminary data.</text>
</comment>
<name>A0A6P2C6Y8_9ACTN</name>
<evidence type="ECO:0000313" key="7">
    <source>
        <dbReference type="EMBL" id="TVZ07202.1"/>
    </source>
</evidence>
<dbReference type="GO" id="GO:0022857">
    <property type="term" value="F:transmembrane transporter activity"/>
    <property type="evidence" value="ECO:0007669"/>
    <property type="project" value="InterPro"/>
</dbReference>
<evidence type="ECO:0000313" key="8">
    <source>
        <dbReference type="Proteomes" id="UP000460272"/>
    </source>
</evidence>
<evidence type="ECO:0000256" key="2">
    <source>
        <dbReference type="ARBA" id="ARBA00022692"/>
    </source>
</evidence>
<feature type="domain" description="Major facilitator superfamily (MFS) profile" evidence="6">
    <location>
        <begin position="28"/>
        <end position="489"/>
    </location>
</feature>
<comment type="subcellular location">
    <subcellularLocation>
        <location evidence="1">Cell membrane</location>
        <topology evidence="1">Multi-pass membrane protein</topology>
    </subcellularLocation>
</comment>
<dbReference type="CDD" id="cd17321">
    <property type="entry name" value="MFS_MMR_MDR_like"/>
    <property type="match status" value="1"/>
</dbReference>
<feature type="transmembrane region" description="Helical" evidence="5">
    <location>
        <begin position="61"/>
        <end position="82"/>
    </location>
</feature>
<dbReference type="AlphaFoldDB" id="A0A6P2C6Y8"/>
<keyword evidence="2 5" id="KW-0812">Transmembrane</keyword>
<feature type="transmembrane region" description="Helical" evidence="5">
    <location>
        <begin position="119"/>
        <end position="141"/>
    </location>
</feature>
<feature type="transmembrane region" description="Helical" evidence="5">
    <location>
        <begin position="413"/>
        <end position="440"/>
    </location>
</feature>
<feature type="transmembrane region" description="Helical" evidence="5">
    <location>
        <begin position="153"/>
        <end position="176"/>
    </location>
</feature>
<evidence type="ECO:0000256" key="4">
    <source>
        <dbReference type="ARBA" id="ARBA00023136"/>
    </source>
</evidence>
<feature type="transmembrane region" description="Helical" evidence="5">
    <location>
        <begin position="21"/>
        <end position="41"/>
    </location>
</feature>
<feature type="transmembrane region" description="Helical" evidence="5">
    <location>
        <begin position="94"/>
        <end position="113"/>
    </location>
</feature>
<dbReference type="Proteomes" id="UP000460272">
    <property type="component" value="Unassembled WGS sequence"/>
</dbReference>
<gene>
    <name evidence="7" type="ORF">EAS64_07865</name>
</gene>
<dbReference type="RefSeq" id="WP_145851957.1">
    <property type="nucleotide sequence ID" value="NZ_RPFW01000001.1"/>
</dbReference>
<feature type="transmembrane region" description="Helical" evidence="5">
    <location>
        <begin position="244"/>
        <end position="265"/>
    </location>
</feature>
<dbReference type="PANTHER" id="PTHR42718">
    <property type="entry name" value="MAJOR FACILITATOR SUPERFAMILY MULTIDRUG TRANSPORTER MFSC"/>
    <property type="match status" value="1"/>
</dbReference>
<dbReference type="PROSITE" id="PS50850">
    <property type="entry name" value="MFS"/>
    <property type="match status" value="1"/>
</dbReference>
<evidence type="ECO:0000256" key="3">
    <source>
        <dbReference type="ARBA" id="ARBA00022989"/>
    </source>
</evidence>
<evidence type="ECO:0000256" key="1">
    <source>
        <dbReference type="ARBA" id="ARBA00004651"/>
    </source>
</evidence>
<feature type="transmembrane region" description="Helical" evidence="5">
    <location>
        <begin position="465"/>
        <end position="486"/>
    </location>
</feature>
<dbReference type="Pfam" id="PF07690">
    <property type="entry name" value="MFS_1"/>
    <property type="match status" value="1"/>
</dbReference>
<protein>
    <submittedName>
        <fullName evidence="7">MFS transporter</fullName>
    </submittedName>
</protein>
<feature type="transmembrane region" description="Helical" evidence="5">
    <location>
        <begin position="285"/>
        <end position="310"/>
    </location>
</feature>
<feature type="transmembrane region" description="Helical" evidence="5">
    <location>
        <begin position="219"/>
        <end position="238"/>
    </location>
</feature>
<evidence type="ECO:0000259" key="6">
    <source>
        <dbReference type="PROSITE" id="PS50850"/>
    </source>
</evidence>
<dbReference type="InterPro" id="IPR011701">
    <property type="entry name" value="MFS"/>
</dbReference>
<accession>A0A6P2C6Y8</accession>
<organism evidence="7 8">
    <name type="scientific">Trebonia kvetii</name>
    <dbReference type="NCBI Taxonomy" id="2480626"/>
    <lineage>
        <taxon>Bacteria</taxon>
        <taxon>Bacillati</taxon>
        <taxon>Actinomycetota</taxon>
        <taxon>Actinomycetes</taxon>
        <taxon>Streptosporangiales</taxon>
        <taxon>Treboniaceae</taxon>
        <taxon>Trebonia</taxon>
    </lineage>
</organism>
<dbReference type="GO" id="GO:0005886">
    <property type="term" value="C:plasma membrane"/>
    <property type="evidence" value="ECO:0007669"/>
    <property type="project" value="UniProtKB-SubCell"/>
</dbReference>
<keyword evidence="3 5" id="KW-1133">Transmembrane helix</keyword>
<dbReference type="Gene3D" id="1.20.1250.20">
    <property type="entry name" value="MFS general substrate transporter like domains"/>
    <property type="match status" value="1"/>
</dbReference>
<dbReference type="SUPFAM" id="SSF103473">
    <property type="entry name" value="MFS general substrate transporter"/>
    <property type="match status" value="1"/>
</dbReference>
<feature type="transmembrane region" description="Helical" evidence="5">
    <location>
        <begin position="188"/>
        <end position="207"/>
    </location>
</feature>
<feature type="transmembrane region" description="Helical" evidence="5">
    <location>
        <begin position="352"/>
        <end position="372"/>
    </location>
</feature>
<dbReference type="Gene3D" id="1.20.1720.10">
    <property type="entry name" value="Multidrug resistance protein D"/>
    <property type="match status" value="1"/>
</dbReference>
<dbReference type="InterPro" id="IPR036259">
    <property type="entry name" value="MFS_trans_sf"/>
</dbReference>
<dbReference type="EMBL" id="RPFW01000001">
    <property type="protein sequence ID" value="TVZ07202.1"/>
    <property type="molecule type" value="Genomic_DNA"/>
</dbReference>
<keyword evidence="4 5" id="KW-0472">Membrane</keyword>
<evidence type="ECO:0000256" key="5">
    <source>
        <dbReference type="SAM" id="Phobius"/>
    </source>
</evidence>
<feature type="transmembrane region" description="Helical" evidence="5">
    <location>
        <begin position="322"/>
        <end position="340"/>
    </location>
</feature>